<feature type="binding site" evidence="3">
    <location>
        <begin position="135"/>
        <end position="136"/>
    </location>
    <ligand>
        <name>NAD(+)</name>
        <dbReference type="ChEBI" id="CHEBI:57540"/>
    </ligand>
</feature>
<evidence type="ECO:0000256" key="4">
    <source>
        <dbReference type="NCBIfam" id="TIGR02371"/>
    </source>
</evidence>
<dbReference type="PANTHER" id="PTHR13812:SF19">
    <property type="entry name" value="KETIMINE REDUCTASE MU-CRYSTALLIN"/>
    <property type="match status" value="1"/>
</dbReference>
<keyword evidence="5" id="KW-0456">Lyase</keyword>
<comment type="similarity">
    <text evidence="3">Belongs to the ornithine cyclodeaminase/mu-crystallin family. Archaeal alanine dehydrogenase subfamily.</text>
</comment>
<feature type="active site" description="Proton donor/acceptor" evidence="3">
    <location>
        <position position="65"/>
    </location>
</feature>
<keyword evidence="1 3" id="KW-0560">Oxidoreductase</keyword>
<dbReference type="RefSeq" id="WP_013100174.1">
    <property type="nucleotide sequence ID" value="NC_014122.1"/>
</dbReference>
<proteinExistence type="inferred from homology"/>
<reference evidence="5" key="1">
    <citation type="submission" date="2010-04" db="EMBL/GenBank/DDBJ databases">
        <title>Complete sequence of Methanocaldococcus infernus ME.</title>
        <authorList>
            <consortium name="US DOE Joint Genome Institute"/>
            <person name="Lucas S."/>
            <person name="Copeland A."/>
            <person name="Lapidus A."/>
            <person name="Cheng J.-F."/>
            <person name="Bruce D."/>
            <person name="Goodwin L."/>
            <person name="Pitluck S."/>
            <person name="Munk A.C."/>
            <person name="Detter J.C."/>
            <person name="Han C."/>
            <person name="Tapia R."/>
            <person name="Land M."/>
            <person name="Hauser L."/>
            <person name="Kyrpides N."/>
            <person name="Mikhailova N."/>
            <person name="Sieprawska-Lupa M."/>
            <person name="Whitman W.B."/>
            <person name="Woyke T."/>
        </authorList>
    </citation>
    <scope>NUCLEOTIDE SEQUENCE [LARGE SCALE GENOMIC DNA]</scope>
    <source>
        <strain evidence="5">ME</strain>
    </source>
</reference>
<comment type="function">
    <text evidence="3">Catalyzes the NAD(+)-dependent oxidative deamination of L-alanine to pyruvate, and the reverse reaction, the reductive amination of pyruvate.</text>
</comment>
<dbReference type="SUPFAM" id="SSF51735">
    <property type="entry name" value="NAD(P)-binding Rossmann-fold domains"/>
    <property type="match status" value="1"/>
</dbReference>
<dbReference type="InterPro" id="IPR023401">
    <property type="entry name" value="ODC_N"/>
</dbReference>
<evidence type="ECO:0000313" key="6">
    <source>
        <dbReference type="Proteomes" id="UP000002061"/>
    </source>
</evidence>
<organism evidence="5 6">
    <name type="scientific">Methanocaldococcus infernus (strain DSM 11812 / JCM 15783 / ME)</name>
    <dbReference type="NCBI Taxonomy" id="573063"/>
    <lineage>
        <taxon>Archaea</taxon>
        <taxon>Methanobacteriati</taxon>
        <taxon>Methanobacteriota</taxon>
        <taxon>Methanomada group</taxon>
        <taxon>Methanococci</taxon>
        <taxon>Methanococcales</taxon>
        <taxon>Methanocaldococcaceae</taxon>
        <taxon>Methanocaldococcus</taxon>
    </lineage>
</organism>
<dbReference type="InterPro" id="IPR003462">
    <property type="entry name" value="ODC_Mu_crystall"/>
</dbReference>
<name>D5VS75_METIM</name>
<dbReference type="PIRSF" id="PIRSF001439">
    <property type="entry name" value="CryM"/>
    <property type="match status" value="1"/>
</dbReference>
<evidence type="ECO:0000256" key="2">
    <source>
        <dbReference type="ARBA" id="ARBA00023027"/>
    </source>
</evidence>
<dbReference type="Proteomes" id="UP000002061">
    <property type="component" value="Chromosome"/>
</dbReference>
<dbReference type="FunFam" id="3.30.1780.10:FF:000002">
    <property type="entry name" value="Ornithine cyclodeaminase"/>
    <property type="match status" value="1"/>
</dbReference>
<dbReference type="HOGENOM" id="CLU_042088_3_1_2"/>
<evidence type="ECO:0000256" key="1">
    <source>
        <dbReference type="ARBA" id="ARBA00023002"/>
    </source>
</evidence>
<dbReference type="GO" id="GO:0016829">
    <property type="term" value="F:lyase activity"/>
    <property type="evidence" value="ECO:0007669"/>
    <property type="project" value="UniProtKB-KW"/>
</dbReference>
<dbReference type="eggNOG" id="arCOG01035">
    <property type="taxonomic scope" value="Archaea"/>
</dbReference>
<evidence type="ECO:0000256" key="3">
    <source>
        <dbReference type="HAMAP-Rule" id="MF_00935"/>
    </source>
</evidence>
<dbReference type="Gene3D" id="3.30.1780.10">
    <property type="entry name" value="ornithine cyclodeaminase, domain 1"/>
    <property type="match status" value="1"/>
</dbReference>
<comment type="catalytic activity">
    <reaction evidence="3">
        <text>L-alanine + NAD(+) + H2O = pyruvate + NH4(+) + NADH + H(+)</text>
        <dbReference type="Rhea" id="RHEA:18405"/>
        <dbReference type="ChEBI" id="CHEBI:15361"/>
        <dbReference type="ChEBI" id="CHEBI:15377"/>
        <dbReference type="ChEBI" id="CHEBI:15378"/>
        <dbReference type="ChEBI" id="CHEBI:28938"/>
        <dbReference type="ChEBI" id="CHEBI:57540"/>
        <dbReference type="ChEBI" id="CHEBI:57945"/>
        <dbReference type="ChEBI" id="CHEBI:57972"/>
        <dbReference type="EC" id="1.4.1.1"/>
    </reaction>
</comment>
<keyword evidence="2 3" id="KW-0520">NAD</keyword>
<comment type="caution">
    <text evidence="3">Lacks conserved residue(s) required for the propagation of feature annotation.</text>
</comment>
<dbReference type="GO" id="GO:0000286">
    <property type="term" value="F:alanine dehydrogenase activity"/>
    <property type="evidence" value="ECO:0007669"/>
    <property type="project" value="UniProtKB-UniRule"/>
</dbReference>
<feature type="binding site" evidence="3">
    <location>
        <position position="223"/>
    </location>
    <ligand>
        <name>NAD(+)</name>
        <dbReference type="ChEBI" id="CHEBI:57540"/>
    </ligand>
</feature>
<dbReference type="InterPro" id="IPR028609">
    <property type="entry name" value="AlaDH_arch-typ"/>
</dbReference>
<feature type="binding site" evidence="3">
    <location>
        <position position="289"/>
    </location>
    <ligand>
        <name>NAD(+)</name>
        <dbReference type="ChEBI" id="CHEBI:57540"/>
    </ligand>
</feature>
<dbReference type="GeneID" id="9131774"/>
<keyword evidence="3" id="KW-0547">Nucleotide-binding</keyword>
<dbReference type="InterPro" id="IPR036291">
    <property type="entry name" value="NAD(P)-bd_dom_sf"/>
</dbReference>
<dbReference type="Gene3D" id="3.40.50.720">
    <property type="entry name" value="NAD(P)-binding Rossmann-like Domain"/>
    <property type="match status" value="1"/>
</dbReference>
<dbReference type="GO" id="GO:0005737">
    <property type="term" value="C:cytoplasm"/>
    <property type="evidence" value="ECO:0007669"/>
    <property type="project" value="TreeGrafter"/>
</dbReference>
<dbReference type="Pfam" id="PF02423">
    <property type="entry name" value="OCD_Mu_crystall"/>
    <property type="match status" value="1"/>
</dbReference>
<dbReference type="EC" id="1.4.1.1" evidence="3 4"/>
<dbReference type="InterPro" id="IPR012742">
    <property type="entry name" value="Ala_DH_archaeglobus"/>
</dbReference>
<dbReference type="KEGG" id="mif:Metin_0761"/>
<dbReference type="EMBL" id="CP002009">
    <property type="protein sequence ID" value="ADG13428.1"/>
    <property type="molecule type" value="Genomic_DNA"/>
</dbReference>
<accession>D5VS75</accession>
<dbReference type="GO" id="GO:0006522">
    <property type="term" value="P:alanine metabolic process"/>
    <property type="evidence" value="ECO:0007669"/>
    <property type="project" value="UniProtKB-UniRule"/>
</dbReference>
<dbReference type="STRING" id="573063.Metin_0761"/>
<feature type="binding site" evidence="3">
    <location>
        <position position="108"/>
    </location>
    <ligand>
        <name>NAD(+)</name>
        <dbReference type="ChEBI" id="CHEBI:57540"/>
    </ligand>
</feature>
<protein>
    <recommendedName>
        <fullName evidence="3 4">Alanine dehydrogenase</fullName>
        <shortName evidence="3">AlaDH</shortName>
        <ecNumber evidence="3 4">1.4.1.1</ecNumber>
    </recommendedName>
</protein>
<dbReference type="FunFam" id="3.40.50.720:FF:000311">
    <property type="entry name" value="Ornithine cyclodeaminase"/>
    <property type="match status" value="1"/>
</dbReference>
<evidence type="ECO:0000313" key="5">
    <source>
        <dbReference type="EMBL" id="ADG13428.1"/>
    </source>
</evidence>
<feature type="binding site" evidence="3">
    <location>
        <begin position="217"/>
        <end position="219"/>
    </location>
    <ligand>
        <name>NAD(+)</name>
        <dbReference type="ChEBI" id="CHEBI:57540"/>
    </ligand>
</feature>
<dbReference type="HAMAP" id="MF_00935">
    <property type="entry name" value="AlaDH_arch"/>
    <property type="match status" value="1"/>
</dbReference>
<dbReference type="GO" id="GO:0051287">
    <property type="term" value="F:NAD binding"/>
    <property type="evidence" value="ECO:0007669"/>
    <property type="project" value="UniProtKB-UniRule"/>
</dbReference>
<gene>
    <name evidence="3" type="primary">ala</name>
    <name evidence="5" type="ordered locus">Metin_0761</name>
</gene>
<dbReference type="NCBIfam" id="TIGR02371">
    <property type="entry name" value="ala_DH_arch"/>
    <property type="match status" value="1"/>
</dbReference>
<dbReference type="AlphaFoldDB" id="D5VS75"/>
<keyword evidence="6" id="KW-1185">Reference proteome</keyword>
<dbReference type="OrthoDB" id="21421at2157"/>
<sequence>MKTLILTCKDIRKFLNMRETIDKMEEAFKLHALGKVQMPPKSYLIFDKGDLRAMPACLGKYAGIKWVNSHPENYKFGLPTVMAVYILNDVKTGFPLAIMEASELTNYRTGATGGLAAKYLARKDSEVIGFIGCGRQAYTQFLALKEEFEIKEVKAYDINESSAKKFVEFVKSHGIEGKVMSAKETCQCDILVTTTPSRKPVVKDEWIKEGMHINAIGADGPGKQELDEKILLRAKIVVDDIEQAVHGGEINVAISKGLLRREDIYATLGEVILGKKVRESEKDITIFDSTGLAIQDVALASLIYEKAKRENVGLEIDLFNLE</sequence>
<dbReference type="PANTHER" id="PTHR13812">
    <property type="entry name" value="KETIMINE REDUCTASE MU-CRYSTALLIN"/>
    <property type="match status" value="1"/>
</dbReference>